<dbReference type="InterPro" id="IPR035093">
    <property type="entry name" value="RelE/ParE_toxin_dom_sf"/>
</dbReference>
<protein>
    <submittedName>
        <fullName evidence="3">Addiction module toxin, RelE/StbE</fullName>
    </submittedName>
</protein>
<evidence type="ECO:0000256" key="1">
    <source>
        <dbReference type="ARBA" id="ARBA00006226"/>
    </source>
</evidence>
<dbReference type="InterPro" id="IPR007712">
    <property type="entry name" value="RelE/ParE_toxin"/>
</dbReference>
<dbReference type="Gene3D" id="3.30.2310.20">
    <property type="entry name" value="RelE-like"/>
    <property type="match status" value="1"/>
</dbReference>
<dbReference type="PANTHER" id="PTHR35601:SF1">
    <property type="entry name" value="TOXIN RELE"/>
    <property type="match status" value="1"/>
</dbReference>
<accession>A0A0G0AMP7</accession>
<comment type="similarity">
    <text evidence="1">Belongs to the RelE toxin family.</text>
</comment>
<dbReference type="EMBL" id="LBPN01000022">
    <property type="protein sequence ID" value="KKP58104.1"/>
    <property type="molecule type" value="Genomic_DNA"/>
</dbReference>
<evidence type="ECO:0000256" key="2">
    <source>
        <dbReference type="ARBA" id="ARBA00022649"/>
    </source>
</evidence>
<dbReference type="Proteomes" id="UP000034176">
    <property type="component" value="Unassembled WGS sequence"/>
</dbReference>
<dbReference type="PANTHER" id="PTHR35601">
    <property type="entry name" value="TOXIN RELE"/>
    <property type="match status" value="1"/>
</dbReference>
<keyword evidence="2" id="KW-1277">Toxin-antitoxin system</keyword>
<comment type="caution">
    <text evidence="3">The sequence shown here is derived from an EMBL/GenBank/DDBJ whole genome shotgun (WGS) entry which is preliminary data.</text>
</comment>
<reference evidence="3 4" key="1">
    <citation type="journal article" date="2015" name="Nature">
        <title>rRNA introns, odd ribosomes, and small enigmatic genomes across a large radiation of phyla.</title>
        <authorList>
            <person name="Brown C.T."/>
            <person name="Hug L.A."/>
            <person name="Thomas B.C."/>
            <person name="Sharon I."/>
            <person name="Castelle C.J."/>
            <person name="Singh A."/>
            <person name="Wilkins M.J."/>
            <person name="Williams K.H."/>
            <person name="Banfield J.F."/>
        </authorList>
    </citation>
    <scope>NUCLEOTIDE SEQUENCE [LARGE SCALE GENOMIC DNA]</scope>
</reference>
<dbReference type="SUPFAM" id="SSF143011">
    <property type="entry name" value="RelE-like"/>
    <property type="match status" value="1"/>
</dbReference>
<evidence type="ECO:0000313" key="4">
    <source>
        <dbReference type="Proteomes" id="UP000034176"/>
    </source>
</evidence>
<organism evidence="3 4">
    <name type="scientific">Candidatus Gottesmanbacteria bacterium GW2011_GWA1_34_13</name>
    <dbReference type="NCBI Taxonomy" id="1618434"/>
    <lineage>
        <taxon>Bacteria</taxon>
        <taxon>Candidatus Gottesmaniibacteriota</taxon>
    </lineage>
</organism>
<name>A0A0G0AMP7_9BACT</name>
<dbReference type="AlphaFoldDB" id="A0A0G0AMP7"/>
<sequence length="82" mass="9853">MKIEFSQKAKKQLTKLPKKESKKIIRKVETLLTNPYLGKKLTGKLKEEYSMRAWPYRILYSINMKRKLISIEIIQHRQGVYK</sequence>
<dbReference type="Pfam" id="PF05016">
    <property type="entry name" value="ParE_toxin"/>
    <property type="match status" value="1"/>
</dbReference>
<dbReference type="STRING" id="1618434.UR52_C0022G0011"/>
<proteinExistence type="inferred from homology"/>
<evidence type="ECO:0000313" key="3">
    <source>
        <dbReference type="EMBL" id="KKP58104.1"/>
    </source>
</evidence>
<gene>
    <name evidence="3" type="ORF">UR52_C0022G0011</name>
</gene>